<dbReference type="Pfam" id="PF23023">
    <property type="entry name" value="Anti-Pycsar_Apyc1"/>
    <property type="match status" value="1"/>
</dbReference>
<dbReference type="PANTHER" id="PTHR46018:SF7">
    <property type="entry name" value="RIBONUCLEASE Z"/>
    <property type="match status" value="1"/>
</dbReference>
<dbReference type="RefSeq" id="WP_069625159.1">
    <property type="nucleotide sequence ID" value="NZ_LPWD01000464.1"/>
</dbReference>
<dbReference type="Gene3D" id="3.60.15.10">
    <property type="entry name" value="Ribonuclease Z/Hydroxyacylglutathione hydrolase-like"/>
    <property type="match status" value="1"/>
</dbReference>
<dbReference type="OrthoDB" id="9800940at2"/>
<dbReference type="PANTHER" id="PTHR46018">
    <property type="entry name" value="ZINC PHOSPHODIESTERASE ELAC PROTEIN 1"/>
    <property type="match status" value="1"/>
</dbReference>
<evidence type="ECO:0000259" key="1">
    <source>
        <dbReference type="SMART" id="SM00849"/>
    </source>
</evidence>
<reference evidence="2 3" key="1">
    <citation type="journal article" date="2016" name="Environ. Microbiol.">
        <title>New Methyloceanibacter diversity from North Sea sediments includes methanotroph containing solely the soluble methane monooxygenase.</title>
        <authorList>
            <person name="Vekeman B."/>
            <person name="Kerckhof F.M."/>
            <person name="Cremers G."/>
            <person name="de Vos P."/>
            <person name="Vandamme P."/>
            <person name="Boon N."/>
            <person name="Op den Camp H.J."/>
            <person name="Heylen K."/>
        </authorList>
    </citation>
    <scope>NUCLEOTIDE SEQUENCE [LARGE SCALE GENOMIC DNA]</scope>
    <source>
        <strain evidence="2 3">R-67177</strain>
    </source>
</reference>
<dbReference type="InterPro" id="IPR036866">
    <property type="entry name" value="RibonucZ/Hydroxyglut_hydro"/>
</dbReference>
<proteinExistence type="predicted"/>
<protein>
    <submittedName>
        <fullName evidence="2">MBL fold metallo-hydrolase</fullName>
    </submittedName>
</protein>
<dbReference type="Proteomes" id="UP000095042">
    <property type="component" value="Unassembled WGS sequence"/>
</dbReference>
<dbReference type="SUPFAM" id="SSF56281">
    <property type="entry name" value="Metallo-hydrolase/oxidoreductase"/>
    <property type="match status" value="1"/>
</dbReference>
<evidence type="ECO:0000313" key="2">
    <source>
        <dbReference type="EMBL" id="ODR95466.1"/>
    </source>
</evidence>
<dbReference type="EMBL" id="LPWD01000464">
    <property type="protein sequence ID" value="ODR95466.1"/>
    <property type="molecule type" value="Genomic_DNA"/>
</dbReference>
<dbReference type="CDD" id="cd07740">
    <property type="entry name" value="metallo-hydrolase-like_MBL-fold"/>
    <property type="match status" value="1"/>
</dbReference>
<organism evidence="2 3">
    <name type="scientific">Methyloceanibacter marginalis</name>
    <dbReference type="NCBI Taxonomy" id="1774971"/>
    <lineage>
        <taxon>Bacteria</taxon>
        <taxon>Pseudomonadati</taxon>
        <taxon>Pseudomonadota</taxon>
        <taxon>Alphaproteobacteria</taxon>
        <taxon>Hyphomicrobiales</taxon>
        <taxon>Hyphomicrobiaceae</taxon>
        <taxon>Methyloceanibacter</taxon>
    </lineage>
</organism>
<name>A0A1E3VR80_9HYPH</name>
<gene>
    <name evidence="2" type="ORF">AUC71_04855</name>
</gene>
<keyword evidence="3" id="KW-1185">Reference proteome</keyword>
<evidence type="ECO:0000313" key="3">
    <source>
        <dbReference type="Proteomes" id="UP000095042"/>
    </source>
</evidence>
<dbReference type="InterPro" id="IPR001279">
    <property type="entry name" value="Metallo-B-lactamas"/>
</dbReference>
<dbReference type="SMART" id="SM00849">
    <property type="entry name" value="Lactamase_B"/>
    <property type="match status" value="1"/>
</dbReference>
<keyword evidence="2" id="KW-0378">Hydrolase</keyword>
<sequence>MQLTVIGCGDAFGAGSRLQTSFCVRSGPSTFLIDCGATSLIGMRRLGINPNDIDTVFVTHLHGDHFGGLPWLLIDAKYVSNRSRPLVVTGPKGIEDRFSTLAEALYPNSTRAERGFELIFVEYEERKPIEVAGVTVTPFEVHHPSGAPPYALRFAVDGKVLSFTGDTGWVDVLSEVARDADLFISECFQYDVTLPIHLDYKTIDANYERLGADRVLLTHMGQEMLAESVKVDRERYMIAEDGMTIEI</sequence>
<comment type="caution">
    <text evidence="2">The sequence shown here is derived from an EMBL/GenBank/DDBJ whole genome shotgun (WGS) entry which is preliminary data.</text>
</comment>
<dbReference type="AlphaFoldDB" id="A0A1E3VR80"/>
<accession>A0A1E3VR80</accession>
<feature type="domain" description="Metallo-beta-lactamase" evidence="1">
    <location>
        <begin position="18"/>
        <end position="219"/>
    </location>
</feature>
<dbReference type="GO" id="GO:0042781">
    <property type="term" value="F:3'-tRNA processing endoribonuclease activity"/>
    <property type="evidence" value="ECO:0007669"/>
    <property type="project" value="TreeGrafter"/>
</dbReference>